<dbReference type="Pfam" id="PF12802">
    <property type="entry name" value="MarR_2"/>
    <property type="match status" value="1"/>
</dbReference>
<protein>
    <submittedName>
        <fullName evidence="2">Organic hydroperoxide resistance transcriptional regulator</fullName>
    </submittedName>
</protein>
<dbReference type="STRING" id="1855912.LuPra_01529"/>
<dbReference type="PANTHER" id="PTHR33164">
    <property type="entry name" value="TRANSCRIPTIONAL REGULATOR, MARR FAMILY"/>
    <property type="match status" value="1"/>
</dbReference>
<dbReference type="EMBL" id="CP015136">
    <property type="protein sequence ID" value="AMY08335.1"/>
    <property type="molecule type" value="Genomic_DNA"/>
</dbReference>
<dbReference type="RefSeq" id="WP_110170185.1">
    <property type="nucleotide sequence ID" value="NZ_CP015136.1"/>
</dbReference>
<sequence>MRTLPNSADLPDVLAFMQGLWAVVHRMERLSKQMGASVGVTGPQRLVLRMIALFPGLSAGDLAAVLHLHPSTLTGVLRRLEAQALVARTSDPEDRRRTVLRLTRRGARASASTKGTVEGAVAVAFARTGQNHRAATRRFLDQLATCLDREIARTR</sequence>
<dbReference type="PROSITE" id="PS50995">
    <property type="entry name" value="HTH_MARR_2"/>
    <property type="match status" value="1"/>
</dbReference>
<dbReference type="SMART" id="SM00347">
    <property type="entry name" value="HTH_MARR"/>
    <property type="match status" value="1"/>
</dbReference>
<dbReference type="PANTHER" id="PTHR33164:SF43">
    <property type="entry name" value="HTH-TYPE TRANSCRIPTIONAL REPRESSOR YETL"/>
    <property type="match status" value="1"/>
</dbReference>
<organism evidence="2 3">
    <name type="scientific">Luteitalea pratensis</name>
    <dbReference type="NCBI Taxonomy" id="1855912"/>
    <lineage>
        <taxon>Bacteria</taxon>
        <taxon>Pseudomonadati</taxon>
        <taxon>Acidobacteriota</taxon>
        <taxon>Vicinamibacteria</taxon>
        <taxon>Vicinamibacterales</taxon>
        <taxon>Vicinamibacteraceae</taxon>
        <taxon>Luteitalea</taxon>
    </lineage>
</organism>
<dbReference type="KEGG" id="abac:LuPra_01529"/>
<accession>A0A143PIG3</accession>
<dbReference type="Proteomes" id="UP000076079">
    <property type="component" value="Chromosome"/>
</dbReference>
<dbReference type="GO" id="GO:0006950">
    <property type="term" value="P:response to stress"/>
    <property type="evidence" value="ECO:0007669"/>
    <property type="project" value="TreeGrafter"/>
</dbReference>
<dbReference type="InterPro" id="IPR039422">
    <property type="entry name" value="MarR/SlyA-like"/>
</dbReference>
<dbReference type="GO" id="GO:0003700">
    <property type="term" value="F:DNA-binding transcription factor activity"/>
    <property type="evidence" value="ECO:0007669"/>
    <property type="project" value="InterPro"/>
</dbReference>
<gene>
    <name evidence="2" type="primary">ohrR</name>
    <name evidence="2" type="ORF">LuPra_01529</name>
</gene>
<dbReference type="InterPro" id="IPR000835">
    <property type="entry name" value="HTH_MarR-typ"/>
</dbReference>
<dbReference type="OrthoDB" id="166070at2"/>
<dbReference type="Gene3D" id="1.10.10.10">
    <property type="entry name" value="Winged helix-like DNA-binding domain superfamily/Winged helix DNA-binding domain"/>
    <property type="match status" value="1"/>
</dbReference>
<evidence type="ECO:0000259" key="1">
    <source>
        <dbReference type="PROSITE" id="PS50995"/>
    </source>
</evidence>
<reference evidence="3" key="2">
    <citation type="submission" date="2016-04" db="EMBL/GenBank/DDBJ databases">
        <title>First Complete Genome Sequence of a Subdivision 6 Acidobacterium.</title>
        <authorList>
            <person name="Huang S."/>
            <person name="Vieira S."/>
            <person name="Bunk B."/>
            <person name="Riedel T."/>
            <person name="Sproeer C."/>
            <person name="Overmann J."/>
        </authorList>
    </citation>
    <scope>NUCLEOTIDE SEQUENCE [LARGE SCALE GENOMIC DNA]</scope>
    <source>
        <strain evidence="3">DSM 100886 HEG_-6_39</strain>
    </source>
</reference>
<proteinExistence type="predicted"/>
<feature type="domain" description="HTH marR-type" evidence="1">
    <location>
        <begin position="13"/>
        <end position="145"/>
    </location>
</feature>
<evidence type="ECO:0000313" key="3">
    <source>
        <dbReference type="Proteomes" id="UP000076079"/>
    </source>
</evidence>
<keyword evidence="3" id="KW-1185">Reference proteome</keyword>
<dbReference type="InterPro" id="IPR036388">
    <property type="entry name" value="WH-like_DNA-bd_sf"/>
</dbReference>
<dbReference type="AlphaFoldDB" id="A0A143PIG3"/>
<dbReference type="SUPFAM" id="SSF46785">
    <property type="entry name" value="Winged helix' DNA-binding domain"/>
    <property type="match status" value="1"/>
</dbReference>
<dbReference type="InterPro" id="IPR036390">
    <property type="entry name" value="WH_DNA-bd_sf"/>
</dbReference>
<reference evidence="2 3" key="1">
    <citation type="journal article" date="2016" name="Genome Announc.">
        <title>First Complete Genome Sequence of a Subdivision 6 Acidobacterium Strain.</title>
        <authorList>
            <person name="Huang S."/>
            <person name="Vieira S."/>
            <person name="Bunk B."/>
            <person name="Riedel T."/>
            <person name="Sproer C."/>
            <person name="Overmann J."/>
        </authorList>
    </citation>
    <scope>NUCLEOTIDE SEQUENCE [LARGE SCALE GENOMIC DNA]</scope>
    <source>
        <strain evidence="3">DSM 100886 HEG_-6_39</strain>
    </source>
</reference>
<evidence type="ECO:0000313" key="2">
    <source>
        <dbReference type="EMBL" id="AMY08335.1"/>
    </source>
</evidence>
<dbReference type="PATRIC" id="fig|1813736.3.peg.1587"/>
<name>A0A143PIG3_LUTPR</name>